<evidence type="ECO:0000313" key="2">
    <source>
        <dbReference type="Proteomes" id="UP000016761"/>
    </source>
</evidence>
<dbReference type="PATRIC" id="fig|1354303.4.peg.2201"/>
<dbReference type="AlphaFoldDB" id="U4T819"/>
<sequence length="43" mass="5108">MINVNITNMQQARKTYTSNTVATLKYVNYICLFLTRHIYQKIP</sequence>
<dbReference type="Proteomes" id="UP000016761">
    <property type="component" value="Unassembled WGS sequence"/>
</dbReference>
<reference evidence="1 2" key="1">
    <citation type="journal article" date="2013" name="Genome Announc.">
        <title>Draft Genome Sequence of Psychrobacter aquaticus Strain CMS 56T, Isolated from a Cyanobacterial Mat Sample Collected from Water Bodies in the McMurdo Dry Valley Region of Antarctica.</title>
        <authorList>
            <person name="Reddy G.S."/>
            <person name="Ara S."/>
            <person name="Singh A."/>
            <person name="Kumar Pinnaka A."/>
            <person name="Shivaji S."/>
        </authorList>
    </citation>
    <scope>NUCLEOTIDE SEQUENCE [LARGE SCALE GENOMIC DNA]</scope>
    <source>
        <strain evidence="1 2">CMS 56</strain>
    </source>
</reference>
<protein>
    <submittedName>
        <fullName evidence="1">Uncharacterized protein</fullName>
    </submittedName>
</protein>
<keyword evidence="2" id="KW-1185">Reference proteome</keyword>
<organism evidence="1 2">
    <name type="scientific">Psychrobacter aquaticus CMS 56</name>
    <dbReference type="NCBI Taxonomy" id="1354303"/>
    <lineage>
        <taxon>Bacteria</taxon>
        <taxon>Pseudomonadati</taxon>
        <taxon>Pseudomonadota</taxon>
        <taxon>Gammaproteobacteria</taxon>
        <taxon>Moraxellales</taxon>
        <taxon>Moraxellaceae</taxon>
        <taxon>Psychrobacter</taxon>
    </lineage>
</organism>
<accession>U4T819</accession>
<proteinExistence type="predicted"/>
<dbReference type="EMBL" id="AUSW01000034">
    <property type="protein sequence ID" value="ERL54889.1"/>
    <property type="molecule type" value="Genomic_DNA"/>
</dbReference>
<evidence type="ECO:0000313" key="1">
    <source>
        <dbReference type="EMBL" id="ERL54889.1"/>
    </source>
</evidence>
<name>U4T819_9GAMM</name>
<gene>
    <name evidence="1" type="ORF">M917_2235</name>
</gene>
<comment type="caution">
    <text evidence="1">The sequence shown here is derived from an EMBL/GenBank/DDBJ whole genome shotgun (WGS) entry which is preliminary data.</text>
</comment>